<accession>A0A1M6E2T3</accession>
<dbReference type="AlphaFoldDB" id="A0A1M6E2T3"/>
<evidence type="ECO:0000313" key="1">
    <source>
        <dbReference type="EMBL" id="SHI79705.1"/>
    </source>
</evidence>
<keyword evidence="2" id="KW-1185">Reference proteome</keyword>
<evidence type="ECO:0000313" key="2">
    <source>
        <dbReference type="Proteomes" id="UP000184432"/>
    </source>
</evidence>
<proteinExistence type="predicted"/>
<dbReference type="EMBL" id="FQYP01000003">
    <property type="protein sequence ID" value="SHI79705.1"/>
    <property type="molecule type" value="Genomic_DNA"/>
</dbReference>
<reference evidence="2" key="1">
    <citation type="submission" date="2016-11" db="EMBL/GenBank/DDBJ databases">
        <authorList>
            <person name="Varghese N."/>
            <person name="Submissions S."/>
        </authorList>
    </citation>
    <scope>NUCLEOTIDE SEQUENCE [LARGE SCALE GENOMIC DNA]</scope>
    <source>
        <strain evidence="2">DSM 22623</strain>
    </source>
</reference>
<protein>
    <submittedName>
        <fullName evidence="1">Uncharacterized protein</fullName>
    </submittedName>
</protein>
<dbReference type="STRING" id="570521.SAMN04488508_103175"/>
<organism evidence="1 2">
    <name type="scientific">Aquimarina spongiae</name>
    <dbReference type="NCBI Taxonomy" id="570521"/>
    <lineage>
        <taxon>Bacteria</taxon>
        <taxon>Pseudomonadati</taxon>
        <taxon>Bacteroidota</taxon>
        <taxon>Flavobacteriia</taxon>
        <taxon>Flavobacteriales</taxon>
        <taxon>Flavobacteriaceae</taxon>
        <taxon>Aquimarina</taxon>
    </lineage>
</organism>
<sequence length="49" mass="5699">MICLNVNAKYSRIKGFGKTTPFLEKLHCPNQIFEDLATLKQVIYIQQNK</sequence>
<dbReference type="Proteomes" id="UP000184432">
    <property type="component" value="Unassembled WGS sequence"/>
</dbReference>
<gene>
    <name evidence="1" type="ORF">SAMN04488508_103175</name>
</gene>
<name>A0A1M6E2T3_9FLAO</name>